<evidence type="ECO:0000313" key="2">
    <source>
        <dbReference type="Proteomes" id="UP001589773"/>
    </source>
</evidence>
<evidence type="ECO:0008006" key="3">
    <source>
        <dbReference type="Google" id="ProtNLM"/>
    </source>
</evidence>
<keyword evidence="2" id="KW-1185">Reference proteome</keyword>
<gene>
    <name evidence="1" type="ORF">ACFFJK_21355</name>
</gene>
<name>A0ABV6FMA8_9BURK</name>
<comment type="caution">
    <text evidence="1">The sequence shown here is derived from an EMBL/GenBank/DDBJ whole genome shotgun (WGS) entry which is preliminary data.</text>
</comment>
<protein>
    <recommendedName>
        <fullName evidence="3">Helicase/UvrB N-terminal domain-containing protein</fullName>
    </recommendedName>
</protein>
<accession>A0ABV6FMA8</accession>
<dbReference type="Proteomes" id="UP001589773">
    <property type="component" value="Unassembled WGS sequence"/>
</dbReference>
<dbReference type="EMBL" id="JBHLWP010000022">
    <property type="protein sequence ID" value="MFC0254444.1"/>
    <property type="molecule type" value="Genomic_DNA"/>
</dbReference>
<proteinExistence type="predicted"/>
<reference evidence="1 2" key="1">
    <citation type="submission" date="2024-09" db="EMBL/GenBank/DDBJ databases">
        <authorList>
            <person name="Sun Q."/>
            <person name="Mori K."/>
        </authorList>
    </citation>
    <scope>NUCLEOTIDE SEQUENCE [LARGE SCALE GENOMIC DNA]</scope>
    <source>
        <strain evidence="1 2">CCM 7792</strain>
    </source>
</reference>
<evidence type="ECO:0000313" key="1">
    <source>
        <dbReference type="EMBL" id="MFC0254444.1"/>
    </source>
</evidence>
<organism evidence="1 2">
    <name type="scientific">Massilia consociata</name>
    <dbReference type="NCBI Taxonomy" id="760117"/>
    <lineage>
        <taxon>Bacteria</taxon>
        <taxon>Pseudomonadati</taxon>
        <taxon>Pseudomonadota</taxon>
        <taxon>Betaproteobacteria</taxon>
        <taxon>Burkholderiales</taxon>
        <taxon>Oxalobacteraceae</taxon>
        <taxon>Telluria group</taxon>
        <taxon>Massilia</taxon>
    </lineage>
</organism>
<dbReference type="RefSeq" id="WP_379681695.1">
    <property type="nucleotide sequence ID" value="NZ_JBHLWP010000022.1"/>
</dbReference>
<sequence length="85" mass="9570">MLKFATSGLKEVELLDAMCGTGKTHNLFKFIAHNPQEHYLYITPMLSEVSTRPAEELAKFPECGVVFEEPTGEGYRTKGDHLIVR</sequence>